<dbReference type="Proteomes" id="UP000619479">
    <property type="component" value="Unassembled WGS sequence"/>
</dbReference>
<feature type="chain" id="PRO_5038994043" description="Secreted protein" evidence="1">
    <location>
        <begin position="23"/>
        <end position="128"/>
    </location>
</feature>
<dbReference type="EMBL" id="BOMH01000078">
    <property type="protein sequence ID" value="GID70610.1"/>
    <property type="molecule type" value="Genomic_DNA"/>
</dbReference>
<proteinExistence type="predicted"/>
<protein>
    <recommendedName>
        <fullName evidence="4">Secreted protein</fullName>
    </recommendedName>
</protein>
<dbReference type="AlphaFoldDB" id="A0A919M5M4"/>
<dbReference type="RefSeq" id="WP_203754676.1">
    <property type="nucleotide sequence ID" value="NZ_BAAAUC010000132.1"/>
</dbReference>
<feature type="signal peptide" evidence="1">
    <location>
        <begin position="1"/>
        <end position="22"/>
    </location>
</feature>
<evidence type="ECO:0008006" key="4">
    <source>
        <dbReference type="Google" id="ProtNLM"/>
    </source>
</evidence>
<accession>A0A919M5M4</accession>
<name>A0A919M5M4_9ACTN</name>
<organism evidence="2 3">
    <name type="scientific">Actinoplanes cyaneus</name>
    <dbReference type="NCBI Taxonomy" id="52696"/>
    <lineage>
        <taxon>Bacteria</taxon>
        <taxon>Bacillati</taxon>
        <taxon>Actinomycetota</taxon>
        <taxon>Actinomycetes</taxon>
        <taxon>Micromonosporales</taxon>
        <taxon>Micromonosporaceae</taxon>
        <taxon>Actinoplanes</taxon>
    </lineage>
</organism>
<evidence type="ECO:0000313" key="2">
    <source>
        <dbReference type="EMBL" id="GID70610.1"/>
    </source>
</evidence>
<keyword evidence="1" id="KW-0732">Signal</keyword>
<sequence length="128" mass="13328">MNSMIPAAVIAATLGFAPSAVSSTAQVFDRDSELLAEGHFDAGDDSFTVTKHVAGGGRAYLEYRYVREDGTLQTGTHSTGGAAGETARFSHDFTAGRTVTFRVCVAGERGFNACSAGDDGENWTIGIA</sequence>
<comment type="caution">
    <text evidence="2">The sequence shown here is derived from an EMBL/GenBank/DDBJ whole genome shotgun (WGS) entry which is preliminary data.</text>
</comment>
<gene>
    <name evidence="2" type="ORF">Acy02nite_84910</name>
</gene>
<evidence type="ECO:0000313" key="3">
    <source>
        <dbReference type="Proteomes" id="UP000619479"/>
    </source>
</evidence>
<keyword evidence="3" id="KW-1185">Reference proteome</keyword>
<evidence type="ECO:0000256" key="1">
    <source>
        <dbReference type="SAM" id="SignalP"/>
    </source>
</evidence>
<reference evidence="2" key="1">
    <citation type="submission" date="2021-01" db="EMBL/GenBank/DDBJ databases">
        <title>Whole genome shotgun sequence of Actinoplanes cyaneus NBRC 14990.</title>
        <authorList>
            <person name="Komaki H."/>
            <person name="Tamura T."/>
        </authorList>
    </citation>
    <scope>NUCLEOTIDE SEQUENCE</scope>
    <source>
        <strain evidence="2">NBRC 14990</strain>
    </source>
</reference>